<feature type="compositionally biased region" description="Polar residues" evidence="1">
    <location>
        <begin position="35"/>
        <end position="53"/>
    </location>
</feature>
<accession>A0A8H8DLC4</accession>
<evidence type="ECO:0000256" key="1">
    <source>
        <dbReference type="SAM" id="MobiDB-lite"/>
    </source>
</evidence>
<feature type="region of interest" description="Disordered" evidence="1">
    <location>
        <begin position="132"/>
        <end position="158"/>
    </location>
</feature>
<reference evidence="3 4" key="1">
    <citation type="journal article" name="Sci. Rep.">
        <title>Genome-scale phylogenetic analyses confirm Olpidium as the closest living zoosporic fungus to the non-flagellated, terrestrial fungi.</title>
        <authorList>
            <person name="Chang Y."/>
            <person name="Rochon D."/>
            <person name="Sekimoto S."/>
            <person name="Wang Y."/>
            <person name="Chovatia M."/>
            <person name="Sandor L."/>
            <person name="Salamov A."/>
            <person name="Grigoriev I.V."/>
            <person name="Stajich J.E."/>
            <person name="Spatafora J.W."/>
        </authorList>
    </citation>
    <scope>NUCLEOTIDE SEQUENCE [LARGE SCALE GENOMIC DNA]</scope>
    <source>
        <strain evidence="3">S191</strain>
    </source>
</reference>
<keyword evidence="4" id="KW-1185">Reference proteome</keyword>
<sequence length="277" mass="30716">MAQTGHKRLVSVDKGRPPPATSASASAEQGKFETPTASTGNSARPLSPRTNLSHVPAGPAERPSSRDLDFLNNLIVFALRLRNAGLSDHGLIVHLSEAVAGSLYGTGHSTIYEENEVYALSFKWLLTTNPVRPGSRRSSLSGDSEASPPESSRQREWRRSARFLDLPQRFTEPLHEQQQSRLSLPAALPRASLEATPQMLTPPVYESQLEYFSASNPLNPYYLPWIIRALLGDPLVAAHPDLAAELQGIIQQFRDWEPKEKALRDLKYRLEPLKSHL</sequence>
<dbReference type="EMBL" id="JAEFCI010001987">
    <property type="protein sequence ID" value="KAG5462545.1"/>
    <property type="molecule type" value="Genomic_DNA"/>
</dbReference>
<dbReference type="AlphaFoldDB" id="A0A8H8DLC4"/>
<evidence type="ECO:0000259" key="2">
    <source>
        <dbReference type="Pfam" id="PF26147"/>
    </source>
</evidence>
<dbReference type="PANTHER" id="PTHR47349">
    <property type="entry name" value="CHROMOSOME 8, WHOLE GENOME SHOTGUN SEQUENCE"/>
    <property type="match status" value="1"/>
</dbReference>
<feature type="compositionally biased region" description="Polar residues" evidence="1">
    <location>
        <begin position="132"/>
        <end position="144"/>
    </location>
</feature>
<proteinExistence type="predicted"/>
<dbReference type="Proteomes" id="UP000673691">
    <property type="component" value="Unassembled WGS sequence"/>
</dbReference>
<gene>
    <name evidence="3" type="ORF">BJ554DRAFT_4669</name>
</gene>
<dbReference type="OrthoDB" id="5598028at2759"/>
<protein>
    <recommendedName>
        <fullName evidence="2">YMC020W-like alpha/beta hydrolase domain-containing protein</fullName>
    </recommendedName>
</protein>
<dbReference type="Pfam" id="PF26147">
    <property type="entry name" value="AB_HYDROLASE_YMC0-YMC35"/>
    <property type="match status" value="1"/>
</dbReference>
<evidence type="ECO:0000313" key="4">
    <source>
        <dbReference type="Proteomes" id="UP000673691"/>
    </source>
</evidence>
<dbReference type="InterPro" id="IPR058934">
    <property type="entry name" value="YMC020W-like"/>
</dbReference>
<dbReference type="PANTHER" id="PTHR47349:SF1">
    <property type="entry name" value="AER328WP"/>
    <property type="match status" value="1"/>
</dbReference>
<comment type="caution">
    <text evidence="3">The sequence shown here is derived from an EMBL/GenBank/DDBJ whole genome shotgun (WGS) entry which is preliminary data.</text>
</comment>
<dbReference type="InterPro" id="IPR058933">
    <property type="entry name" value="YMC020W-like_ab_hydrolase"/>
</dbReference>
<feature type="region of interest" description="Disordered" evidence="1">
    <location>
        <begin position="1"/>
        <end position="64"/>
    </location>
</feature>
<evidence type="ECO:0000313" key="3">
    <source>
        <dbReference type="EMBL" id="KAG5462545.1"/>
    </source>
</evidence>
<feature type="domain" description="YMC020W-like alpha/beta hydrolase" evidence="2">
    <location>
        <begin position="69"/>
        <end position="132"/>
    </location>
</feature>
<organism evidence="3 4">
    <name type="scientific">Olpidium bornovanus</name>
    <dbReference type="NCBI Taxonomy" id="278681"/>
    <lineage>
        <taxon>Eukaryota</taxon>
        <taxon>Fungi</taxon>
        <taxon>Fungi incertae sedis</taxon>
        <taxon>Olpidiomycota</taxon>
        <taxon>Olpidiomycotina</taxon>
        <taxon>Olpidiomycetes</taxon>
        <taxon>Olpidiales</taxon>
        <taxon>Olpidiaceae</taxon>
        <taxon>Olpidium</taxon>
    </lineage>
</organism>
<name>A0A8H8DLC4_9FUNG</name>